<proteinExistence type="predicted"/>
<dbReference type="Proteomes" id="UP001221150">
    <property type="component" value="Unassembled WGS sequence"/>
</dbReference>
<organism evidence="2 3">
    <name type="scientific">Streptomyces tropicalis</name>
    <dbReference type="NCBI Taxonomy" id="3034234"/>
    <lineage>
        <taxon>Bacteria</taxon>
        <taxon>Bacillati</taxon>
        <taxon>Actinomycetota</taxon>
        <taxon>Actinomycetes</taxon>
        <taxon>Kitasatosporales</taxon>
        <taxon>Streptomycetaceae</taxon>
        <taxon>Streptomyces</taxon>
    </lineage>
</organism>
<sequence>MIKYTLRVRDFAVQAANLTSEPGLTGSAQTPTVDDPLNPTCVTVYTATGAAAALRIAQRHLNLVHARLAYNNPGSVHRTATDTVYAEARSCAETLTPEQRREESFHALHSDDDALR</sequence>
<evidence type="ECO:0000256" key="1">
    <source>
        <dbReference type="SAM" id="MobiDB-lite"/>
    </source>
</evidence>
<accession>A0ABT6AF66</accession>
<evidence type="ECO:0000313" key="3">
    <source>
        <dbReference type="Proteomes" id="UP001221150"/>
    </source>
</evidence>
<dbReference type="RefSeq" id="WP_276112818.1">
    <property type="nucleotide sequence ID" value="NZ_JARJBB010000062.1"/>
</dbReference>
<feature type="region of interest" description="Disordered" evidence="1">
    <location>
        <begin position="94"/>
        <end position="116"/>
    </location>
</feature>
<reference evidence="2 3" key="1">
    <citation type="submission" date="2023-03" db="EMBL/GenBank/DDBJ databases">
        <title>Draft genome sequence of Streptomyces sp. K1PA1 isolated from peat swamp forest in Thailand.</title>
        <authorList>
            <person name="Klaysubun C."/>
            <person name="Duangmal K."/>
        </authorList>
    </citation>
    <scope>NUCLEOTIDE SEQUENCE [LARGE SCALE GENOMIC DNA]</scope>
    <source>
        <strain evidence="2 3">K1PA1</strain>
    </source>
</reference>
<dbReference type="EMBL" id="JARJBB010000062">
    <property type="protein sequence ID" value="MDF3303287.1"/>
    <property type="molecule type" value="Genomic_DNA"/>
</dbReference>
<gene>
    <name evidence="2" type="ORF">P3H78_32725</name>
</gene>
<keyword evidence="3" id="KW-1185">Reference proteome</keyword>
<evidence type="ECO:0000313" key="2">
    <source>
        <dbReference type="EMBL" id="MDF3303287.1"/>
    </source>
</evidence>
<name>A0ABT6AF66_9ACTN</name>
<comment type="caution">
    <text evidence="2">The sequence shown here is derived from an EMBL/GenBank/DDBJ whole genome shotgun (WGS) entry which is preliminary data.</text>
</comment>
<feature type="compositionally biased region" description="Basic and acidic residues" evidence="1">
    <location>
        <begin position="98"/>
        <end position="116"/>
    </location>
</feature>
<protein>
    <submittedName>
        <fullName evidence="2">Uncharacterized protein</fullName>
    </submittedName>
</protein>
<feature type="non-terminal residue" evidence="2">
    <location>
        <position position="116"/>
    </location>
</feature>